<evidence type="ECO:0000256" key="4">
    <source>
        <dbReference type="ARBA" id="ARBA00005072"/>
    </source>
</evidence>
<evidence type="ECO:0000256" key="7">
    <source>
        <dbReference type="ARBA" id="ARBA00022679"/>
    </source>
</evidence>
<name>A0A7L7KQW4_9MOLU</name>
<keyword evidence="17" id="KW-1185">Reference proteome</keyword>
<keyword evidence="15" id="KW-0028">Amino-acid biosynthesis</keyword>
<dbReference type="Gene3D" id="3.20.10.10">
    <property type="entry name" value="D-amino Acid Aminotransferase, subunit A, domain 2"/>
    <property type="match status" value="1"/>
</dbReference>
<dbReference type="PROSITE" id="PS00770">
    <property type="entry name" value="AA_TRANSFER_CLASS_4"/>
    <property type="match status" value="1"/>
</dbReference>
<dbReference type="InterPro" id="IPR043131">
    <property type="entry name" value="BCAT-like_N"/>
</dbReference>
<comment type="cofactor">
    <cofactor evidence="1 14">
        <name>pyridoxal 5'-phosphate</name>
        <dbReference type="ChEBI" id="CHEBI:597326"/>
    </cofactor>
</comment>
<evidence type="ECO:0000256" key="13">
    <source>
        <dbReference type="RuleBase" id="RU004106"/>
    </source>
</evidence>
<accession>A0A7L7KQW4</accession>
<dbReference type="GO" id="GO:0009099">
    <property type="term" value="P:L-valine biosynthetic process"/>
    <property type="evidence" value="ECO:0007669"/>
    <property type="project" value="UniProtKB-UniPathway"/>
</dbReference>
<dbReference type="InterPro" id="IPR033939">
    <property type="entry name" value="BCAT_family"/>
</dbReference>
<evidence type="ECO:0000256" key="5">
    <source>
        <dbReference type="ARBA" id="ARBA00009320"/>
    </source>
</evidence>
<dbReference type="InterPro" id="IPR036038">
    <property type="entry name" value="Aminotransferase-like"/>
</dbReference>
<evidence type="ECO:0000256" key="2">
    <source>
        <dbReference type="ARBA" id="ARBA00004824"/>
    </source>
</evidence>
<evidence type="ECO:0000256" key="11">
    <source>
        <dbReference type="ARBA" id="ARBA00049229"/>
    </source>
</evidence>
<comment type="similarity">
    <text evidence="5 13">Belongs to the class-IV pyridoxal-phosphate-dependent aminotransferase family.</text>
</comment>
<keyword evidence="15" id="KW-0100">Branched-chain amino acid biosynthesis</keyword>
<dbReference type="Gene3D" id="3.30.470.10">
    <property type="match status" value="1"/>
</dbReference>
<gene>
    <name evidence="16" type="ORF">G4Z02_00055</name>
</gene>
<evidence type="ECO:0000256" key="12">
    <source>
        <dbReference type="PIRSR" id="PIRSR006468-1"/>
    </source>
</evidence>
<proteinExistence type="inferred from homology"/>
<keyword evidence="6 15" id="KW-0032">Aminotransferase</keyword>
<dbReference type="SUPFAM" id="SSF56752">
    <property type="entry name" value="D-aminoacid aminotransferase-like PLP-dependent enzymes"/>
    <property type="match status" value="1"/>
</dbReference>
<keyword evidence="7 15" id="KW-0808">Transferase</keyword>
<evidence type="ECO:0000256" key="9">
    <source>
        <dbReference type="ARBA" id="ARBA00048212"/>
    </source>
</evidence>
<evidence type="ECO:0000256" key="14">
    <source>
        <dbReference type="RuleBase" id="RU004516"/>
    </source>
</evidence>
<dbReference type="GO" id="GO:0004084">
    <property type="term" value="F:branched-chain-amino-acid transaminase activity"/>
    <property type="evidence" value="ECO:0007669"/>
    <property type="project" value="UniProtKB-EC"/>
</dbReference>
<evidence type="ECO:0000256" key="15">
    <source>
        <dbReference type="RuleBase" id="RU004517"/>
    </source>
</evidence>
<dbReference type="Proteomes" id="UP000514720">
    <property type="component" value="Chromosome"/>
</dbReference>
<evidence type="ECO:0000256" key="3">
    <source>
        <dbReference type="ARBA" id="ARBA00004931"/>
    </source>
</evidence>
<evidence type="ECO:0000256" key="10">
    <source>
        <dbReference type="ARBA" id="ARBA00048798"/>
    </source>
</evidence>
<dbReference type="PANTHER" id="PTHR42825:SF2">
    <property type="entry name" value="BRANCHED-CHAIN-AMINO-ACID AMINOTRANSFERASE 3, CHLOROPLASTIC-RELATED"/>
    <property type="match status" value="1"/>
</dbReference>
<comment type="pathway">
    <text evidence="4">Amino-acid biosynthesis; L-leucine biosynthesis; L-leucine from 3-methyl-2-oxobutanoate: step 4/4.</text>
</comment>
<evidence type="ECO:0000256" key="6">
    <source>
        <dbReference type="ARBA" id="ARBA00022576"/>
    </source>
</evidence>
<dbReference type="GO" id="GO:0009097">
    <property type="term" value="P:isoleucine biosynthetic process"/>
    <property type="evidence" value="ECO:0007669"/>
    <property type="project" value="UniProtKB-UniPathway"/>
</dbReference>
<comment type="catalytic activity">
    <reaction evidence="9 15">
        <text>L-valine + 2-oxoglutarate = 3-methyl-2-oxobutanoate + L-glutamate</text>
        <dbReference type="Rhea" id="RHEA:24813"/>
        <dbReference type="ChEBI" id="CHEBI:11851"/>
        <dbReference type="ChEBI" id="CHEBI:16810"/>
        <dbReference type="ChEBI" id="CHEBI:29985"/>
        <dbReference type="ChEBI" id="CHEBI:57762"/>
        <dbReference type="EC" id="2.6.1.42"/>
    </reaction>
</comment>
<dbReference type="UniPathway" id="UPA00049">
    <property type="reaction ID" value="UER00062"/>
</dbReference>
<dbReference type="InterPro" id="IPR018300">
    <property type="entry name" value="Aminotrans_IV_CS"/>
</dbReference>
<sequence length="330" mass="36792">MGYALKETTYSYRAWTKNGVWTTGDLTTDKTITIHEGSNVFHYGQALFEGLKAYKQKDGKVVLFRPEMNYERLQSGLQRIVGPTMPRELFFEAIEQIVKSNVDDIPEYGTQQSLYIRPFVIGHGMNLGVKPSDEYLFSVFCAPVGTYFKGGLEALEFVTTQYDRAATNGMGQVKFAGNYGSSLYPRQLAKDAGYAGVIYLDPATHTKIDEVGAANFFGVTHDNVLVTPKSSSILPSITRKSILYLAEHVLGMKVEERECFIDNIQEFKEAGACGTAAIITPIKAITHKDKRHQFGDGKVGPTIKKLYDLLLGIYYGDIEAPEGWIYEVQL</sequence>
<dbReference type="CDD" id="cd01557">
    <property type="entry name" value="BCAT_beta_family"/>
    <property type="match status" value="1"/>
</dbReference>
<dbReference type="InterPro" id="IPR001544">
    <property type="entry name" value="Aminotrans_IV"/>
</dbReference>
<evidence type="ECO:0000256" key="1">
    <source>
        <dbReference type="ARBA" id="ARBA00001933"/>
    </source>
</evidence>
<dbReference type="UniPathway" id="UPA00048">
    <property type="reaction ID" value="UER00073"/>
</dbReference>
<dbReference type="EC" id="2.6.1.42" evidence="15"/>
<feature type="modified residue" description="N6-(pyridoxal phosphate)lysine" evidence="12">
    <location>
        <position position="174"/>
    </location>
</feature>
<dbReference type="InterPro" id="IPR043132">
    <property type="entry name" value="BCAT-like_C"/>
</dbReference>
<comment type="catalytic activity">
    <reaction evidence="11 15">
        <text>L-leucine + 2-oxoglutarate = 4-methyl-2-oxopentanoate + L-glutamate</text>
        <dbReference type="Rhea" id="RHEA:18321"/>
        <dbReference type="ChEBI" id="CHEBI:16810"/>
        <dbReference type="ChEBI" id="CHEBI:17865"/>
        <dbReference type="ChEBI" id="CHEBI:29985"/>
        <dbReference type="ChEBI" id="CHEBI:57427"/>
        <dbReference type="EC" id="2.6.1.42"/>
    </reaction>
</comment>
<dbReference type="RefSeq" id="WP_258877810.1">
    <property type="nucleotide sequence ID" value="NZ_CP048914.1"/>
</dbReference>
<dbReference type="UniPathway" id="UPA00047">
    <property type="reaction ID" value="UER00058"/>
</dbReference>
<comment type="pathway">
    <text evidence="3">Amino-acid biosynthesis; L-valine biosynthesis; L-valine from pyruvate: step 4/4.</text>
</comment>
<dbReference type="NCBIfam" id="NF009897">
    <property type="entry name" value="PRK13357.1"/>
    <property type="match status" value="1"/>
</dbReference>
<keyword evidence="8 14" id="KW-0663">Pyridoxal phosphate</keyword>
<dbReference type="KEGG" id="xcl:G4Z02_00055"/>
<evidence type="ECO:0000256" key="8">
    <source>
        <dbReference type="ARBA" id="ARBA00022898"/>
    </source>
</evidence>
<dbReference type="AlphaFoldDB" id="A0A7L7KQW4"/>
<organism evidence="16 17">
    <name type="scientific">Candidatus Xianfuyuplasma coldseepsis</name>
    <dbReference type="NCBI Taxonomy" id="2782163"/>
    <lineage>
        <taxon>Bacteria</taxon>
        <taxon>Bacillati</taxon>
        <taxon>Mycoplasmatota</taxon>
        <taxon>Mollicutes</taxon>
        <taxon>Candidatus Izemoplasmatales</taxon>
        <taxon>Candidatus Izemoplasmataceae</taxon>
        <taxon>Candidatus Xianfuyuplasma</taxon>
    </lineage>
</organism>
<dbReference type="EMBL" id="CP048914">
    <property type="protein sequence ID" value="QMS84198.1"/>
    <property type="molecule type" value="Genomic_DNA"/>
</dbReference>
<dbReference type="InterPro" id="IPR005786">
    <property type="entry name" value="B_amino_transII"/>
</dbReference>
<evidence type="ECO:0000313" key="16">
    <source>
        <dbReference type="EMBL" id="QMS84198.1"/>
    </source>
</evidence>
<evidence type="ECO:0000313" key="17">
    <source>
        <dbReference type="Proteomes" id="UP000514720"/>
    </source>
</evidence>
<dbReference type="PANTHER" id="PTHR42825">
    <property type="entry name" value="AMINO ACID AMINOTRANSFERASE"/>
    <property type="match status" value="1"/>
</dbReference>
<dbReference type="GO" id="GO:0009098">
    <property type="term" value="P:L-leucine biosynthetic process"/>
    <property type="evidence" value="ECO:0007669"/>
    <property type="project" value="UniProtKB-UniPathway"/>
</dbReference>
<comment type="catalytic activity">
    <reaction evidence="10 15">
        <text>L-isoleucine + 2-oxoglutarate = (S)-3-methyl-2-oxopentanoate + L-glutamate</text>
        <dbReference type="Rhea" id="RHEA:24801"/>
        <dbReference type="ChEBI" id="CHEBI:16810"/>
        <dbReference type="ChEBI" id="CHEBI:29985"/>
        <dbReference type="ChEBI" id="CHEBI:35146"/>
        <dbReference type="ChEBI" id="CHEBI:58045"/>
        <dbReference type="EC" id="2.6.1.42"/>
    </reaction>
</comment>
<dbReference type="NCBIfam" id="TIGR01123">
    <property type="entry name" value="ilvE_II"/>
    <property type="match status" value="1"/>
</dbReference>
<comment type="pathway">
    <text evidence="2">Amino-acid biosynthesis; L-isoleucine biosynthesis; L-isoleucine from 2-oxobutanoate: step 4/4.</text>
</comment>
<dbReference type="PIRSF" id="PIRSF006468">
    <property type="entry name" value="BCAT1"/>
    <property type="match status" value="1"/>
</dbReference>
<protein>
    <recommendedName>
        <fullName evidence="15">Branched-chain-amino-acid aminotransferase</fullName>
        <ecNumber evidence="15">2.6.1.42</ecNumber>
    </recommendedName>
</protein>
<reference evidence="16 17" key="1">
    <citation type="submission" date="2020-02" db="EMBL/GenBank/DDBJ databases">
        <authorList>
            <person name="Zheng R.K."/>
            <person name="Sun C.M."/>
        </authorList>
    </citation>
    <scope>NUCLEOTIDE SEQUENCE [LARGE SCALE GENOMIC DNA]</scope>
    <source>
        <strain evidence="17">zrk13</strain>
    </source>
</reference>
<dbReference type="Pfam" id="PF01063">
    <property type="entry name" value="Aminotran_4"/>
    <property type="match status" value="1"/>
</dbReference>